<keyword evidence="2" id="KW-1185">Reference proteome</keyword>
<dbReference type="EMBL" id="ML743559">
    <property type="protein sequence ID" value="KAE8141053.1"/>
    <property type="molecule type" value="Genomic_DNA"/>
</dbReference>
<gene>
    <name evidence="1" type="ORF">BDV38DRAFT_238555</name>
</gene>
<evidence type="ECO:0008006" key="3">
    <source>
        <dbReference type="Google" id="ProtNLM"/>
    </source>
</evidence>
<dbReference type="Proteomes" id="UP000325672">
    <property type="component" value="Unassembled WGS sequence"/>
</dbReference>
<evidence type="ECO:0000313" key="2">
    <source>
        <dbReference type="Proteomes" id="UP000325672"/>
    </source>
</evidence>
<dbReference type="RefSeq" id="XP_031917116.1">
    <property type="nucleotide sequence ID" value="XM_032053679.1"/>
</dbReference>
<protein>
    <recommendedName>
        <fullName evidence="3">F-box domain-containing protein</fullName>
    </recommendedName>
</protein>
<proteinExistence type="predicted"/>
<accession>A0A5N6T414</accession>
<organism evidence="1 2">
    <name type="scientific">Aspergillus pseudotamarii</name>
    <dbReference type="NCBI Taxonomy" id="132259"/>
    <lineage>
        <taxon>Eukaryota</taxon>
        <taxon>Fungi</taxon>
        <taxon>Dikarya</taxon>
        <taxon>Ascomycota</taxon>
        <taxon>Pezizomycotina</taxon>
        <taxon>Eurotiomycetes</taxon>
        <taxon>Eurotiomycetidae</taxon>
        <taxon>Eurotiales</taxon>
        <taxon>Aspergillaceae</taxon>
        <taxon>Aspergillus</taxon>
        <taxon>Aspergillus subgen. Circumdati</taxon>
    </lineage>
</organism>
<dbReference type="SUPFAM" id="SSF52047">
    <property type="entry name" value="RNI-like"/>
    <property type="match status" value="1"/>
</dbReference>
<evidence type="ECO:0000313" key="1">
    <source>
        <dbReference type="EMBL" id="KAE8141053.1"/>
    </source>
</evidence>
<name>A0A5N6T414_ASPPS</name>
<dbReference type="GeneID" id="43637889"/>
<reference evidence="1 2" key="1">
    <citation type="submission" date="2019-04" db="EMBL/GenBank/DDBJ databases">
        <title>Friends and foes A comparative genomics study of 23 Aspergillus species from section Flavi.</title>
        <authorList>
            <consortium name="DOE Joint Genome Institute"/>
            <person name="Kjaerbolling I."/>
            <person name="Vesth T."/>
            <person name="Frisvad J.C."/>
            <person name="Nybo J.L."/>
            <person name="Theobald S."/>
            <person name="Kildgaard S."/>
            <person name="Isbrandt T."/>
            <person name="Kuo A."/>
            <person name="Sato A."/>
            <person name="Lyhne E.K."/>
            <person name="Kogle M.E."/>
            <person name="Wiebenga A."/>
            <person name="Kun R.S."/>
            <person name="Lubbers R.J."/>
            <person name="Makela M.R."/>
            <person name="Barry K."/>
            <person name="Chovatia M."/>
            <person name="Clum A."/>
            <person name="Daum C."/>
            <person name="Haridas S."/>
            <person name="He G."/>
            <person name="LaButti K."/>
            <person name="Lipzen A."/>
            <person name="Mondo S."/>
            <person name="Riley R."/>
            <person name="Salamov A."/>
            <person name="Simmons B.A."/>
            <person name="Magnuson J.K."/>
            <person name="Henrissat B."/>
            <person name="Mortensen U.H."/>
            <person name="Larsen T.O."/>
            <person name="Devries R.P."/>
            <person name="Grigoriev I.V."/>
            <person name="Machida M."/>
            <person name="Baker S.E."/>
            <person name="Andersen M.R."/>
        </authorList>
    </citation>
    <scope>NUCLEOTIDE SEQUENCE [LARGE SCALE GENOMIC DNA]</scope>
    <source>
        <strain evidence="1 2">CBS 117625</strain>
    </source>
</reference>
<sequence>MRWPKPIIHPKASLQRLSLWFSKISSGSLCHTIWHFRKTLRYIELYNITLSGGATWEEPMWVICHCPLLSYVKLGGCDPTVDCQTVWGVRSEYKRARYLTLLTRRRRRRMSRKQREILERDPW</sequence>
<dbReference type="AlphaFoldDB" id="A0A5N6T414"/>